<feature type="region of interest" description="Disordered" evidence="1">
    <location>
        <begin position="1"/>
        <end position="24"/>
    </location>
</feature>
<protein>
    <submittedName>
        <fullName evidence="2">Uncharacterized protein</fullName>
    </submittedName>
</protein>
<name>A0ABV0TMX3_9TELE</name>
<reference evidence="2 3" key="1">
    <citation type="submission" date="2021-06" db="EMBL/GenBank/DDBJ databases">
        <authorList>
            <person name="Palmer J.M."/>
        </authorList>
    </citation>
    <scope>NUCLEOTIDE SEQUENCE [LARGE SCALE GENOMIC DNA]</scope>
    <source>
        <strain evidence="3">if_2019</strain>
        <tissue evidence="2">Muscle</tissue>
    </source>
</reference>
<keyword evidence="3" id="KW-1185">Reference proteome</keyword>
<feature type="compositionally biased region" description="Polar residues" evidence="1">
    <location>
        <begin position="1"/>
        <end position="15"/>
    </location>
</feature>
<evidence type="ECO:0000256" key="1">
    <source>
        <dbReference type="SAM" id="MobiDB-lite"/>
    </source>
</evidence>
<evidence type="ECO:0000313" key="2">
    <source>
        <dbReference type="EMBL" id="MEQ2232958.1"/>
    </source>
</evidence>
<comment type="caution">
    <text evidence="2">The sequence shown here is derived from an EMBL/GenBank/DDBJ whole genome shotgun (WGS) entry which is preliminary data.</text>
</comment>
<organism evidence="2 3">
    <name type="scientific">Ilyodon furcidens</name>
    <name type="common">goldbreast splitfin</name>
    <dbReference type="NCBI Taxonomy" id="33524"/>
    <lineage>
        <taxon>Eukaryota</taxon>
        <taxon>Metazoa</taxon>
        <taxon>Chordata</taxon>
        <taxon>Craniata</taxon>
        <taxon>Vertebrata</taxon>
        <taxon>Euteleostomi</taxon>
        <taxon>Actinopterygii</taxon>
        <taxon>Neopterygii</taxon>
        <taxon>Teleostei</taxon>
        <taxon>Neoteleostei</taxon>
        <taxon>Acanthomorphata</taxon>
        <taxon>Ovalentaria</taxon>
        <taxon>Atherinomorphae</taxon>
        <taxon>Cyprinodontiformes</taxon>
        <taxon>Goodeidae</taxon>
        <taxon>Ilyodon</taxon>
    </lineage>
</organism>
<dbReference type="EMBL" id="JAHRIQ010036302">
    <property type="protein sequence ID" value="MEQ2232958.1"/>
    <property type="molecule type" value="Genomic_DNA"/>
</dbReference>
<feature type="non-terminal residue" evidence="2">
    <location>
        <position position="1"/>
    </location>
</feature>
<sequence length="61" mass="6829">FDLFSTSHVSPSPFTTPIRREESVQKDQEKIEKIENGSAVAVFWAGRALKGSREESQTNTC</sequence>
<dbReference type="Proteomes" id="UP001482620">
    <property type="component" value="Unassembled WGS sequence"/>
</dbReference>
<proteinExistence type="predicted"/>
<gene>
    <name evidence="2" type="ORF">ILYODFUR_016802</name>
</gene>
<accession>A0ABV0TMX3</accession>
<evidence type="ECO:0000313" key="3">
    <source>
        <dbReference type="Proteomes" id="UP001482620"/>
    </source>
</evidence>